<evidence type="ECO:0000313" key="8">
    <source>
        <dbReference type="EMBL" id="KFH42324.1"/>
    </source>
</evidence>
<dbReference type="CDD" id="cd00067">
    <property type="entry name" value="GAL4"/>
    <property type="match status" value="1"/>
</dbReference>
<comment type="caution">
    <text evidence="8">The sequence shown here is derived from an EMBL/GenBank/DDBJ whole genome shotgun (WGS) entry which is preliminary data.</text>
</comment>
<dbReference type="GO" id="GO:0000981">
    <property type="term" value="F:DNA-binding transcription factor activity, RNA polymerase II-specific"/>
    <property type="evidence" value="ECO:0007669"/>
    <property type="project" value="InterPro"/>
</dbReference>
<dbReference type="InterPro" id="IPR021858">
    <property type="entry name" value="Fun_TF"/>
</dbReference>
<dbReference type="OrthoDB" id="3598904at2759"/>
<keyword evidence="2" id="KW-0862">Zinc</keyword>
<evidence type="ECO:0000256" key="3">
    <source>
        <dbReference type="ARBA" id="ARBA00023015"/>
    </source>
</evidence>
<sequence length="577" mass="64895">MPRDARRQALPGQAELQKGGAGKRYEYREGAADEIPLQLDQGTWIRRVKCDETRPQCLKCQTSRRICDGYLPDESFIPRRQLAATVRNLSTIGPVSRALLSPNATAPPALTPLSRTPSPSRQDPHLFDVFRHHTAPSTVSFLPSDFWNVKLLQLAHNEPAIWHATVAVGALHRRLDLLDSPDESGALKRRAESHYVKALSLAKNLDTAPKLLSLSLALMASSNLLGRLKESQVHILAGLRTARELRAGDETFDMAILKRMISRMDLQAMTFSDSLCPYPFPEALKLREPDHMSTESRQPIQSYEQATSGLNELLKRSMILDEVFSIENQDEQTFLESLGALLRDTRDWESNMSRFESRLTPNSVTQTPALSVRLYHTFMRLLLRATMFGPEVRWDALLAYYERINTLAQELAQRRRGLGKRWLSLELGIVVPLFFAAHRCRHHAVRRRALALLQQFNCQEGMWENASAVAAVKVIIAAEEGCEVDDIDGTIPPYSPQSATGLDKELSVPWEAWAGNNLELPGRSTWGTTVPIAEENRVKMILTVTDFDKRTAQLKLLMSSTDPDMPFGGVRDTVVHY</sequence>
<evidence type="ECO:0000256" key="2">
    <source>
        <dbReference type="ARBA" id="ARBA00022833"/>
    </source>
</evidence>
<dbReference type="GO" id="GO:0003677">
    <property type="term" value="F:DNA binding"/>
    <property type="evidence" value="ECO:0007669"/>
    <property type="project" value="UniProtKB-KW"/>
</dbReference>
<proteinExistence type="predicted"/>
<evidence type="ECO:0000256" key="6">
    <source>
        <dbReference type="ARBA" id="ARBA00023242"/>
    </source>
</evidence>
<dbReference type="PANTHER" id="PTHR36206:SF13">
    <property type="entry name" value="TRANSCRIPTIONAL REGULATORY PROTEIN MOC3"/>
    <property type="match status" value="1"/>
</dbReference>
<keyword evidence="3" id="KW-0805">Transcription regulation</keyword>
<dbReference type="Proteomes" id="UP000029964">
    <property type="component" value="Unassembled WGS sequence"/>
</dbReference>
<dbReference type="InterPro" id="IPR001138">
    <property type="entry name" value="Zn2Cys6_DnaBD"/>
</dbReference>
<dbReference type="AlphaFoldDB" id="A0A086SYZ2"/>
<reference evidence="9" key="1">
    <citation type="journal article" date="2014" name="Genome Announc.">
        <title>Genome sequence and annotation of Acremonium chrysogenum, producer of the beta-lactam antibiotic cephalosporin C.</title>
        <authorList>
            <person name="Terfehr D."/>
            <person name="Dahlmann T.A."/>
            <person name="Specht T."/>
            <person name="Zadra I."/>
            <person name="Kuernsteiner H."/>
            <person name="Kueck U."/>
        </authorList>
    </citation>
    <scope>NUCLEOTIDE SEQUENCE [LARGE SCALE GENOMIC DNA]</scope>
    <source>
        <strain evidence="9">ATCC 11550 / CBS 779.69 / DSM 880 / IAM 14645 / JCM 23072 / IMI 49137</strain>
    </source>
</reference>
<keyword evidence="4" id="KW-0238">DNA-binding</keyword>
<evidence type="ECO:0000256" key="1">
    <source>
        <dbReference type="ARBA" id="ARBA00022723"/>
    </source>
</evidence>
<evidence type="ECO:0000313" key="9">
    <source>
        <dbReference type="Proteomes" id="UP000029964"/>
    </source>
</evidence>
<evidence type="ECO:0000256" key="4">
    <source>
        <dbReference type="ARBA" id="ARBA00023125"/>
    </source>
</evidence>
<evidence type="ECO:0000256" key="5">
    <source>
        <dbReference type="ARBA" id="ARBA00023163"/>
    </source>
</evidence>
<name>A0A086SYZ2_HAPC1</name>
<keyword evidence="5" id="KW-0804">Transcription</keyword>
<organism evidence="8 9">
    <name type="scientific">Hapsidospora chrysogenum (strain ATCC 11550 / CBS 779.69 / DSM 880 / IAM 14645 / JCM 23072 / IMI 49137)</name>
    <name type="common">Acremonium chrysogenum</name>
    <dbReference type="NCBI Taxonomy" id="857340"/>
    <lineage>
        <taxon>Eukaryota</taxon>
        <taxon>Fungi</taxon>
        <taxon>Dikarya</taxon>
        <taxon>Ascomycota</taxon>
        <taxon>Pezizomycotina</taxon>
        <taxon>Sordariomycetes</taxon>
        <taxon>Hypocreomycetidae</taxon>
        <taxon>Hypocreales</taxon>
        <taxon>Bionectriaceae</taxon>
        <taxon>Hapsidospora</taxon>
    </lineage>
</organism>
<dbReference type="EMBL" id="JPKY01000097">
    <property type="protein sequence ID" value="KFH42324.1"/>
    <property type="molecule type" value="Genomic_DNA"/>
</dbReference>
<accession>A0A086SYZ2</accession>
<dbReference type="Pfam" id="PF00172">
    <property type="entry name" value="Zn_clus"/>
    <property type="match status" value="1"/>
</dbReference>
<keyword evidence="6" id="KW-0539">Nucleus</keyword>
<dbReference type="Pfam" id="PF11951">
    <property type="entry name" value="Fungal_trans_2"/>
    <property type="match status" value="1"/>
</dbReference>
<dbReference type="HOGENOM" id="CLU_011409_4_0_1"/>
<evidence type="ECO:0000259" key="7">
    <source>
        <dbReference type="Pfam" id="PF00172"/>
    </source>
</evidence>
<keyword evidence="1" id="KW-0479">Metal-binding</keyword>
<dbReference type="STRING" id="857340.A0A086SYZ2"/>
<keyword evidence="9" id="KW-1185">Reference proteome</keyword>
<feature type="domain" description="Zn(2)-C6 fungal-type" evidence="7">
    <location>
        <begin position="46"/>
        <end position="70"/>
    </location>
</feature>
<dbReference type="PANTHER" id="PTHR36206">
    <property type="entry name" value="ASPERCRYPTIN BIOSYNTHESIS CLUSTER-SPECIFIC TRANSCRIPTION REGULATOR ATNN-RELATED"/>
    <property type="match status" value="1"/>
</dbReference>
<protein>
    <recommendedName>
        <fullName evidence="7">Zn(2)-C6 fungal-type domain-containing protein</fullName>
    </recommendedName>
</protein>
<gene>
    <name evidence="8" type="ORF">ACRE_069230</name>
</gene>
<dbReference type="InterPro" id="IPR052360">
    <property type="entry name" value="Transcr_Regulatory_Proteins"/>
</dbReference>
<dbReference type="GO" id="GO:0008270">
    <property type="term" value="F:zinc ion binding"/>
    <property type="evidence" value="ECO:0007669"/>
    <property type="project" value="InterPro"/>
</dbReference>